<dbReference type="InterPro" id="IPR027417">
    <property type="entry name" value="P-loop_NTPase"/>
</dbReference>
<name>A0AAU0UIB4_9FIRM</name>
<dbReference type="PANTHER" id="PTHR11669">
    <property type="entry name" value="REPLICATION FACTOR C / DNA POLYMERASE III GAMMA-TAU SUBUNIT"/>
    <property type="match status" value="1"/>
</dbReference>
<sequence>MSIFEPIDTHIDVWNKLKKAITAGRMAHAYIFQGAEGSGRESVARAFAATVNCLNPDHDGTACGQCVSCRKIHHNNHPNIYYIEPDGASIKLHQFKELKRELSLRQVENGCQVIIIRQAEKMTGEAANSILKILEEPPAQTVFILIVKNISAIKTTILSRCQKVSFQTASLEDTYKLLIEETGYSMSEVKLAMQIGGEGVERARQLLEGKLFELRGKVLDKVKRVDSMHQAELMTVAEEWSGEFAWEIIQVLILWYRDLLVWREAGTDNLIINMDRMEQIKQDTTPDGDMRGIIDIILEAQWALSVNANKKLTMQDMLLKWSKVYR</sequence>
<dbReference type="GO" id="GO:0003887">
    <property type="term" value="F:DNA-directed DNA polymerase activity"/>
    <property type="evidence" value="ECO:0007669"/>
    <property type="project" value="UniProtKB-EC"/>
</dbReference>
<keyword evidence="1" id="KW-0808">Transferase</keyword>
<reference evidence="1 2" key="1">
    <citation type="submission" date="2023-04" db="EMBL/GenBank/DDBJ databases">
        <authorList>
            <person name="Hsu D."/>
        </authorList>
    </citation>
    <scope>NUCLEOTIDE SEQUENCE [LARGE SCALE GENOMIC DNA]</scope>
    <source>
        <strain evidence="1 2">MK1</strain>
    </source>
</reference>
<gene>
    <name evidence="1" type="primary">holB</name>
    <name evidence="1" type="ORF">MFMK1_000285</name>
</gene>
<dbReference type="GO" id="GO:0008408">
    <property type="term" value="F:3'-5' exonuclease activity"/>
    <property type="evidence" value="ECO:0007669"/>
    <property type="project" value="InterPro"/>
</dbReference>
<dbReference type="Gene3D" id="3.40.50.300">
    <property type="entry name" value="P-loop containing nucleotide triphosphate hydrolases"/>
    <property type="match status" value="1"/>
</dbReference>
<dbReference type="PANTHER" id="PTHR11669:SF8">
    <property type="entry name" value="DNA POLYMERASE III SUBUNIT DELTA"/>
    <property type="match status" value="1"/>
</dbReference>
<accession>A0AAU0UIB4</accession>
<dbReference type="KEGG" id="dbc:MFMK1_000285"/>
<dbReference type="InterPro" id="IPR050238">
    <property type="entry name" value="DNA_Rep/Repair_Clamp_Loader"/>
</dbReference>
<evidence type="ECO:0000313" key="1">
    <source>
        <dbReference type="EMBL" id="WRO20513.1"/>
    </source>
</evidence>
<keyword evidence="2" id="KW-1185">Reference proteome</keyword>
<dbReference type="SUPFAM" id="SSF52540">
    <property type="entry name" value="P-loop containing nucleoside triphosphate hydrolases"/>
    <property type="match status" value="1"/>
</dbReference>
<evidence type="ECO:0000313" key="2">
    <source>
        <dbReference type="Proteomes" id="UP001329915"/>
    </source>
</evidence>
<dbReference type="EC" id="2.7.7.7" evidence="1"/>
<dbReference type="EMBL" id="CP121694">
    <property type="protein sequence ID" value="WRO20513.1"/>
    <property type="molecule type" value="Genomic_DNA"/>
</dbReference>
<keyword evidence="1" id="KW-0548">Nucleotidyltransferase</keyword>
<dbReference type="RefSeq" id="WP_366923407.1">
    <property type="nucleotide sequence ID" value="NZ_CP121694.1"/>
</dbReference>
<dbReference type="NCBIfam" id="TIGR00678">
    <property type="entry name" value="holB"/>
    <property type="match status" value="1"/>
</dbReference>
<dbReference type="Proteomes" id="UP001329915">
    <property type="component" value="Chromosome"/>
</dbReference>
<dbReference type="Pfam" id="PF13177">
    <property type="entry name" value="DNA_pol3_delta2"/>
    <property type="match status" value="1"/>
</dbReference>
<dbReference type="InterPro" id="IPR004622">
    <property type="entry name" value="DNA_pol_HolB"/>
</dbReference>
<proteinExistence type="predicted"/>
<dbReference type="GO" id="GO:0006261">
    <property type="term" value="P:DNA-templated DNA replication"/>
    <property type="evidence" value="ECO:0007669"/>
    <property type="project" value="TreeGrafter"/>
</dbReference>
<protein>
    <submittedName>
        <fullName evidence="1">DNA polymerase III subunit delta</fullName>
        <ecNumber evidence="1">2.7.7.7</ecNumber>
    </submittedName>
</protein>
<dbReference type="AlphaFoldDB" id="A0AAU0UIB4"/>
<organism evidence="1 2">
    <name type="scientific">Metallumcola ferriviriculae</name>
    <dbReference type="NCBI Taxonomy" id="3039180"/>
    <lineage>
        <taxon>Bacteria</taxon>
        <taxon>Bacillati</taxon>
        <taxon>Bacillota</taxon>
        <taxon>Clostridia</taxon>
        <taxon>Neomoorellales</taxon>
        <taxon>Desulfitibacteraceae</taxon>
        <taxon>Metallumcola</taxon>
    </lineage>
</organism>